<proteinExistence type="predicted"/>
<evidence type="ECO:0000313" key="2">
    <source>
        <dbReference type="Proteomes" id="UP000286848"/>
    </source>
</evidence>
<name>A0A401ITX0_9LACO</name>
<organism evidence="1 2">
    <name type="scientific">Ligilactobacillus salitolerans</name>
    <dbReference type="NCBI Taxonomy" id="1808352"/>
    <lineage>
        <taxon>Bacteria</taxon>
        <taxon>Bacillati</taxon>
        <taxon>Bacillota</taxon>
        <taxon>Bacilli</taxon>
        <taxon>Lactobacillales</taxon>
        <taxon>Lactobacillaceae</taxon>
        <taxon>Ligilactobacillus</taxon>
    </lineage>
</organism>
<comment type="caution">
    <text evidence="1">The sequence shown here is derived from an EMBL/GenBank/DDBJ whole genome shotgun (WGS) entry which is preliminary data.</text>
</comment>
<evidence type="ECO:0000313" key="1">
    <source>
        <dbReference type="EMBL" id="GBG94956.1"/>
    </source>
</evidence>
<dbReference type="Proteomes" id="UP000286848">
    <property type="component" value="Unassembled WGS sequence"/>
</dbReference>
<dbReference type="EMBL" id="BFFP01000022">
    <property type="protein sequence ID" value="GBG94956.1"/>
    <property type="molecule type" value="Genomic_DNA"/>
</dbReference>
<keyword evidence="2" id="KW-1185">Reference proteome</keyword>
<dbReference type="AlphaFoldDB" id="A0A401ITX0"/>
<sequence>MNDLLTQIHNAFSSSREYLDRNHILNNEIIGELTNLENKAEAAAKLAHQNGISEGLQLAIKTATEGKNYGGTK</sequence>
<gene>
    <name evidence="1" type="ORF">LFYK43_14150</name>
</gene>
<dbReference type="RefSeq" id="WP_124976836.1">
    <property type="nucleotide sequence ID" value="NZ_BFFP01000022.1"/>
</dbReference>
<reference evidence="1 2" key="1">
    <citation type="journal article" date="2019" name="Int. J. Syst. Evol. Microbiol.">
        <title>Lactobacillus salitolerans sp. nov., a novel lactic acid bacterium isolated from spent mushroom substrates.</title>
        <authorList>
            <person name="Tohno M."/>
            <person name="Tanizawa Y."/>
            <person name="Kojima Y."/>
            <person name="Sakamoto M."/>
            <person name="Nakamura Y."/>
            <person name="Ohkuma M."/>
            <person name="Kobayashi H."/>
        </authorList>
    </citation>
    <scope>NUCLEOTIDE SEQUENCE [LARGE SCALE GENOMIC DNA]</scope>
    <source>
        <strain evidence="1 2">YK43</strain>
    </source>
</reference>
<accession>A0A401ITX0</accession>
<protein>
    <submittedName>
        <fullName evidence="1">Uncharacterized protein</fullName>
    </submittedName>
</protein>